<comment type="subcellular location">
    <subcellularLocation>
        <location evidence="1">Cytoplasmic vesicle</location>
        <location evidence="1">Secretory vesicle</location>
    </subcellularLocation>
</comment>
<keyword evidence="10" id="KW-1185">Reference proteome</keyword>
<dbReference type="Pfam" id="PF25345">
    <property type="entry name" value="PH_EXO84"/>
    <property type="match status" value="1"/>
</dbReference>
<evidence type="ECO:0000256" key="3">
    <source>
        <dbReference type="ARBA" id="ARBA00021269"/>
    </source>
</evidence>
<evidence type="ECO:0000256" key="2">
    <source>
        <dbReference type="ARBA" id="ARBA00007210"/>
    </source>
</evidence>
<sequence length="675" mass="76560">MADRRLSRANWSTKTIKASARPPPQQSNLRRQIPAVAADEAITEEDEEDDAIEEGDKAEDATKLDQPAQSKLRRVTTSRPHRVDNSTHNRRFSVKISRADMAPLSNVPPLPGNAADYIKSSSTKGSKESQGHGMLRDLSSDHYDAVSYLHTNLRTADAATIDAFTSELSDMSLNNKLDVKRTIAQSLQNVIGVSESVAKTQETLQELKKVVGSLNEVIYQQVEDAQEALVDVRSGSKDDGSSSSGSHGNSADKRRSLIILEKKWASNMNALFKEVDGAQQFVSALPGRHVIAQSKRWGELNAVTWKPIRPAHLTILNDYLLVATRKRIDDKKRTIATGCWPIKEVSLEEKKGPSNVAGADSGYTLSFKTHNASLLFQTDSQNDYNKVKSAFRKAKADSHRISETGDMRNRNLRKSINRLSSDRANRNSDILHDLSSQLNHRRARSRDLKQKTITERLNAIEENMTNVEIYMGHHKFEESVGFINRLKDQLETLEKTTKSGQNDSQLKFLLRLKQLKLQELTDELVESLSWDISNWRSSGKQIADKLELFRLLGLEDKGRTVLLASKTKQLEELVTSVKFEGDLRNYMLQVSILYFSFISQIYTLYEQCFPVTKDKTFIIEWANERVSNYNNIFHRQLIDYDTGSQMYESCTKIARSQSERLKRMGMNVDYLFDFK</sequence>
<dbReference type="FunCoup" id="A0A448YNR9">
    <property type="interactions" value="187"/>
</dbReference>
<keyword evidence="5" id="KW-0268">Exocytosis</keyword>
<dbReference type="InterPro" id="IPR011993">
    <property type="entry name" value="PH-like_dom_sf"/>
</dbReference>
<dbReference type="InterPro" id="IPR016159">
    <property type="entry name" value="Cullin_repeat-like_dom_sf"/>
</dbReference>
<dbReference type="InterPro" id="IPR042561">
    <property type="entry name" value="Exo84_C_1"/>
</dbReference>
<keyword evidence="4" id="KW-0813">Transport</keyword>
<evidence type="ECO:0000259" key="8">
    <source>
        <dbReference type="Pfam" id="PF16528"/>
    </source>
</evidence>
<dbReference type="GO" id="GO:0000145">
    <property type="term" value="C:exocyst"/>
    <property type="evidence" value="ECO:0007669"/>
    <property type="project" value="InterPro"/>
</dbReference>
<evidence type="ECO:0000256" key="5">
    <source>
        <dbReference type="ARBA" id="ARBA00022483"/>
    </source>
</evidence>
<organism evidence="9 10">
    <name type="scientific">Brettanomyces naardenensis</name>
    <name type="common">Yeast</name>
    <dbReference type="NCBI Taxonomy" id="13370"/>
    <lineage>
        <taxon>Eukaryota</taxon>
        <taxon>Fungi</taxon>
        <taxon>Dikarya</taxon>
        <taxon>Ascomycota</taxon>
        <taxon>Saccharomycotina</taxon>
        <taxon>Pichiomycetes</taxon>
        <taxon>Pichiales</taxon>
        <taxon>Pichiaceae</taxon>
        <taxon>Brettanomyces</taxon>
    </lineage>
</organism>
<evidence type="ECO:0000256" key="7">
    <source>
        <dbReference type="SAM" id="MobiDB-lite"/>
    </source>
</evidence>
<dbReference type="EMBL" id="CAACVR010000023">
    <property type="protein sequence ID" value="VEU22599.1"/>
    <property type="molecule type" value="Genomic_DNA"/>
</dbReference>
<accession>A0A448YNR9</accession>
<dbReference type="Gene3D" id="1.20.58.1210">
    <property type="entry name" value="Exo84p, N-terminal helical domain"/>
    <property type="match status" value="1"/>
</dbReference>
<dbReference type="InParanoid" id="A0A448YNR9"/>
<evidence type="ECO:0000256" key="6">
    <source>
        <dbReference type="ARBA" id="ARBA00022927"/>
    </source>
</evidence>
<dbReference type="InterPro" id="IPR032403">
    <property type="entry name" value="Exo84_C"/>
</dbReference>
<dbReference type="GO" id="GO:0006887">
    <property type="term" value="P:exocytosis"/>
    <property type="evidence" value="ECO:0007669"/>
    <property type="project" value="UniProtKB-KW"/>
</dbReference>
<feature type="domain" description="Exocyst component Exo84 C-terminal" evidence="8">
    <location>
        <begin position="459"/>
        <end position="668"/>
    </location>
</feature>
<dbReference type="Pfam" id="PF16528">
    <property type="entry name" value="Exo84_C"/>
    <property type="match status" value="1"/>
</dbReference>
<feature type="compositionally biased region" description="Acidic residues" evidence="7">
    <location>
        <begin position="41"/>
        <end position="53"/>
    </location>
</feature>
<evidence type="ECO:0000256" key="1">
    <source>
        <dbReference type="ARBA" id="ARBA00004398"/>
    </source>
</evidence>
<proteinExistence type="inferred from homology"/>
<feature type="compositionally biased region" description="Basic and acidic residues" evidence="7">
    <location>
        <begin position="54"/>
        <end position="63"/>
    </location>
</feature>
<dbReference type="AlphaFoldDB" id="A0A448YNR9"/>
<dbReference type="GO" id="GO:0006893">
    <property type="term" value="P:Golgi to plasma membrane transport"/>
    <property type="evidence" value="ECO:0007669"/>
    <property type="project" value="TreeGrafter"/>
</dbReference>
<feature type="region of interest" description="Disordered" evidence="7">
    <location>
        <begin position="231"/>
        <end position="251"/>
    </location>
</feature>
<dbReference type="InterPro" id="IPR042560">
    <property type="entry name" value="Exo84_C_2"/>
</dbReference>
<dbReference type="PANTHER" id="PTHR21426">
    <property type="entry name" value="EXOCYST COMPLEX COMPONENT 8"/>
    <property type="match status" value="1"/>
</dbReference>
<dbReference type="OrthoDB" id="642193at2759"/>
<evidence type="ECO:0000313" key="9">
    <source>
        <dbReference type="EMBL" id="VEU22599.1"/>
    </source>
</evidence>
<dbReference type="InterPro" id="IPR033961">
    <property type="entry name" value="Exo84"/>
</dbReference>
<dbReference type="Gene3D" id="1.20.58.1220">
    <property type="entry name" value="Exo84p, C-terminal helical domain"/>
    <property type="match status" value="1"/>
</dbReference>
<feature type="region of interest" description="Disordered" evidence="7">
    <location>
        <begin position="1"/>
        <end position="85"/>
    </location>
</feature>
<dbReference type="Gene3D" id="2.30.29.30">
    <property type="entry name" value="Pleckstrin-homology domain (PH domain)/Phosphotyrosine-binding domain (PTB)"/>
    <property type="match status" value="1"/>
</dbReference>
<evidence type="ECO:0000256" key="4">
    <source>
        <dbReference type="ARBA" id="ARBA00022448"/>
    </source>
</evidence>
<evidence type="ECO:0000313" key="10">
    <source>
        <dbReference type="Proteomes" id="UP000290900"/>
    </source>
</evidence>
<dbReference type="Proteomes" id="UP000290900">
    <property type="component" value="Unassembled WGS sequence"/>
</dbReference>
<dbReference type="PANTHER" id="PTHR21426:SF12">
    <property type="entry name" value="EXOCYST COMPLEX COMPONENT 8"/>
    <property type="match status" value="1"/>
</dbReference>
<reference evidence="9 10" key="1">
    <citation type="submission" date="2018-12" db="EMBL/GenBank/DDBJ databases">
        <authorList>
            <person name="Tiukova I."/>
            <person name="Dainat J."/>
        </authorList>
    </citation>
    <scope>NUCLEOTIDE SEQUENCE [LARGE SCALE GENOMIC DNA]</scope>
</reference>
<dbReference type="GO" id="GO:0015031">
    <property type="term" value="P:protein transport"/>
    <property type="evidence" value="ECO:0007669"/>
    <property type="project" value="UniProtKB-KW"/>
</dbReference>
<comment type="similarity">
    <text evidence="2">Belongs to the EXO84 family.</text>
</comment>
<name>A0A448YNR9_BRENA</name>
<dbReference type="GO" id="GO:0030133">
    <property type="term" value="C:transport vesicle"/>
    <property type="evidence" value="ECO:0007669"/>
    <property type="project" value="UniProtKB-SubCell"/>
</dbReference>
<protein>
    <recommendedName>
        <fullName evidence="3">Exocyst complex component EXO84</fullName>
    </recommendedName>
</protein>
<keyword evidence="6" id="KW-0653">Protein transport</keyword>
<dbReference type="SUPFAM" id="SSF74788">
    <property type="entry name" value="Cullin repeat-like"/>
    <property type="match status" value="1"/>
</dbReference>
<gene>
    <name evidence="9" type="ORF">BRENAR_LOCUS3330</name>
</gene>
<dbReference type="STRING" id="13370.A0A448YNR9"/>
<feature type="compositionally biased region" description="Basic residues" evidence="7">
    <location>
        <begin position="71"/>
        <end position="80"/>
    </location>
</feature>